<reference evidence="3 4" key="1">
    <citation type="submission" date="2016-12" db="EMBL/GenBank/DDBJ databases">
        <authorList>
            <person name="Song W.-J."/>
            <person name="Kurnit D.M."/>
        </authorList>
    </citation>
    <scope>NUCLEOTIDE SEQUENCE [LARGE SCALE GENOMIC DNA]</scope>
    <source>
        <strain evidence="3 4">ATCC 49181</strain>
    </source>
</reference>
<dbReference type="RefSeq" id="WP_028462325.1">
    <property type="nucleotide sequence ID" value="NZ_FSRO01000001.1"/>
</dbReference>
<organism evidence="3 4">
    <name type="scientific">Nitrosomonas cryotolerans ATCC 49181</name>
    <dbReference type="NCBI Taxonomy" id="1131553"/>
    <lineage>
        <taxon>Bacteria</taxon>
        <taxon>Pseudomonadati</taxon>
        <taxon>Pseudomonadota</taxon>
        <taxon>Betaproteobacteria</taxon>
        <taxon>Nitrosomonadales</taxon>
        <taxon>Nitrosomonadaceae</taxon>
        <taxon>Nitrosomonas</taxon>
    </lineage>
</organism>
<keyword evidence="1" id="KW-0732">Signal</keyword>
<keyword evidence="4" id="KW-1185">Reference proteome</keyword>
<protein>
    <submittedName>
        <fullName evidence="3">PEP-CTERM protein-sorting domain-containing protein</fullName>
    </submittedName>
</protein>
<dbReference type="InterPro" id="IPR013424">
    <property type="entry name" value="Ice-binding_C"/>
</dbReference>
<dbReference type="EMBL" id="FSRO01000001">
    <property type="protein sequence ID" value="SIO22104.1"/>
    <property type="molecule type" value="Genomic_DNA"/>
</dbReference>
<feature type="signal peptide" evidence="1">
    <location>
        <begin position="1"/>
        <end position="30"/>
    </location>
</feature>
<dbReference type="AlphaFoldDB" id="A0A1N6HQL3"/>
<sequence length="281" mass="28183">MKLLSNSSKHLMAGAFVAAGLILSSSTALASHIPSGLSFAEEFTVNPGAVGEANASFNARYIDFSYTAEVDQTGFTFAETGGGFFGTFRNSLGGAPILGTGLGVNYQLYALFSGNGTTAMAPGSGVDGTFTGFSVDFFVDLSLDTAFGLSGGSIVTTAGAGEDIKVLSGVLGSHSGGFHVFPGLAAGDFNVEFDATPVGGFFGGTAFAGGSTVGDFNGVNTSVTGVALPPNNFTDAIIIGSGNTSFSPVPVPEPGILFLLGIGLVGMGFVSPRAKEKQFAV</sequence>
<feature type="chain" id="PRO_5009936428" evidence="1">
    <location>
        <begin position="31"/>
        <end position="281"/>
    </location>
</feature>
<evidence type="ECO:0000256" key="1">
    <source>
        <dbReference type="SAM" id="SignalP"/>
    </source>
</evidence>
<evidence type="ECO:0000313" key="3">
    <source>
        <dbReference type="EMBL" id="SIO22104.1"/>
    </source>
</evidence>
<dbReference type="Proteomes" id="UP000185062">
    <property type="component" value="Unassembled WGS sequence"/>
</dbReference>
<evidence type="ECO:0000313" key="4">
    <source>
        <dbReference type="Proteomes" id="UP000185062"/>
    </source>
</evidence>
<gene>
    <name evidence="3" type="ORF">SAMN02743940_1307</name>
</gene>
<feature type="domain" description="Ice-binding protein C-terminal" evidence="2">
    <location>
        <begin position="250"/>
        <end position="269"/>
    </location>
</feature>
<accession>A0A1N6HQL3</accession>
<dbReference type="NCBIfam" id="NF033554">
    <property type="entry name" value="floc_PepA"/>
    <property type="match status" value="1"/>
</dbReference>
<name>A0A1N6HQL3_9PROT</name>
<evidence type="ECO:0000259" key="2">
    <source>
        <dbReference type="Pfam" id="PF07589"/>
    </source>
</evidence>
<dbReference type="Pfam" id="PF07589">
    <property type="entry name" value="PEP-CTERM"/>
    <property type="match status" value="1"/>
</dbReference>
<proteinExistence type="predicted"/>